<dbReference type="Proteomes" id="UP001556367">
    <property type="component" value="Unassembled WGS sequence"/>
</dbReference>
<evidence type="ECO:0008006" key="4">
    <source>
        <dbReference type="Google" id="ProtNLM"/>
    </source>
</evidence>
<evidence type="ECO:0000313" key="3">
    <source>
        <dbReference type="Proteomes" id="UP001556367"/>
    </source>
</evidence>
<dbReference type="EMBL" id="JASNQZ010000003">
    <property type="protein sequence ID" value="KAL0958867.1"/>
    <property type="molecule type" value="Genomic_DNA"/>
</dbReference>
<evidence type="ECO:0000256" key="1">
    <source>
        <dbReference type="SAM" id="Phobius"/>
    </source>
</evidence>
<keyword evidence="1" id="KW-1133">Transmembrane helix</keyword>
<keyword evidence="1" id="KW-0472">Membrane</keyword>
<keyword evidence="1" id="KW-0812">Transmembrane</keyword>
<sequence length="240" mass="25517">MPAVLSTYALPAPTFSDVQVIFISIAALSGIIGLLAVLVKGLCIVLERLDARFDADLPHVEHESVLVTRPQRLAPSLLSTLPPHLNAAPSIYPLPLPYYSCLKPISYEISELQCRRPLGLLADIPPLVPVDGLTSRPLSTPSAPTQSDTIGDIVLSYLSQDEGSFAESTRTPLASITEDAATLPTKAHLKTRAPTSIPTSSRTFTRKAGKENKPAGVALVTASHRRSGSLLVAQVVSGLR</sequence>
<keyword evidence="3" id="KW-1185">Reference proteome</keyword>
<feature type="transmembrane region" description="Helical" evidence="1">
    <location>
        <begin position="20"/>
        <end position="39"/>
    </location>
</feature>
<accession>A0ABR3JTL0</accession>
<proteinExistence type="predicted"/>
<evidence type="ECO:0000313" key="2">
    <source>
        <dbReference type="EMBL" id="KAL0958867.1"/>
    </source>
</evidence>
<organism evidence="2 3">
    <name type="scientific">Hohenbuehelia grisea</name>
    <dbReference type="NCBI Taxonomy" id="104357"/>
    <lineage>
        <taxon>Eukaryota</taxon>
        <taxon>Fungi</taxon>
        <taxon>Dikarya</taxon>
        <taxon>Basidiomycota</taxon>
        <taxon>Agaricomycotina</taxon>
        <taxon>Agaricomycetes</taxon>
        <taxon>Agaricomycetidae</taxon>
        <taxon>Agaricales</taxon>
        <taxon>Pleurotineae</taxon>
        <taxon>Pleurotaceae</taxon>
        <taxon>Hohenbuehelia</taxon>
    </lineage>
</organism>
<gene>
    <name evidence="2" type="ORF">HGRIS_014183</name>
</gene>
<reference evidence="3" key="1">
    <citation type="submission" date="2024-06" db="EMBL/GenBank/DDBJ databases">
        <title>Multi-omics analyses provide insights into the biosynthesis of the anticancer antibiotic pleurotin in Hohenbuehelia grisea.</title>
        <authorList>
            <person name="Weaver J.A."/>
            <person name="Alberti F."/>
        </authorList>
    </citation>
    <scope>NUCLEOTIDE SEQUENCE [LARGE SCALE GENOMIC DNA]</scope>
    <source>
        <strain evidence="3">T-177</strain>
    </source>
</reference>
<comment type="caution">
    <text evidence="2">The sequence shown here is derived from an EMBL/GenBank/DDBJ whole genome shotgun (WGS) entry which is preliminary data.</text>
</comment>
<name>A0ABR3JTL0_9AGAR</name>
<protein>
    <recommendedName>
        <fullName evidence="4">Transmembrane protein</fullName>
    </recommendedName>
</protein>